<feature type="compositionally biased region" description="Low complexity" evidence="8">
    <location>
        <begin position="280"/>
        <end position="291"/>
    </location>
</feature>
<evidence type="ECO:0000256" key="1">
    <source>
        <dbReference type="ARBA" id="ARBA00012513"/>
    </source>
</evidence>
<feature type="domain" description="Protein kinase" evidence="10">
    <location>
        <begin position="13"/>
        <end position="273"/>
    </location>
</feature>
<dbReference type="InterPro" id="IPR000719">
    <property type="entry name" value="Prot_kinase_dom"/>
</dbReference>
<keyword evidence="12" id="KW-1185">Reference proteome</keyword>
<sequence>MDGAPRRVLAGRYRLEGRLGQGGMGTVWRAVDLLLDRSVAVKEVLVDAGSGHAERAERRERVLREARTAARLTHPRIVVVHDVVEEDGRPWIVMELVEGRSLAEALHEEGPLSPRDAARVGAELAAALAAAHAGGVLHRDVKPGNVLLEAGTGRVVLTDFGIARPVDGTTLTSTGQLVGSLEYMAPERMSGGREEDPASDLWSLGVLLWAAVTGDASPFRRNSVAAVLHAVALQPLVLPETAGELMPLLARLLDRDTTARPDAAEAERELRAVAEERGSGARAGAAAAARPAPAPPETPPAGPPATEQSGPGLRGPAGPRRRRRGLTVVLAAAGALALAGAGAGAVLMTEGRGGGHLPASTTPASRTAASPTVTAPAPASASPFPSASPSASASTGFHQVEDPRGFALDVPDGFTRSDEPPRVFYYSAGRRFRLGIMTKNPAPADGPLAEMRAEAAAADGPHGAYPGYRGGTVTATEHRGDPAALWEFTWNGDGDGPRHTLDLSWSHGGTQYDVWVSAPLAQADAGRRYYTAAERSFTPG</sequence>
<keyword evidence="5" id="KW-0418">Kinase</keyword>
<dbReference type="SMART" id="SM00220">
    <property type="entry name" value="S_TKc"/>
    <property type="match status" value="1"/>
</dbReference>
<dbReference type="Gene3D" id="3.30.200.20">
    <property type="entry name" value="Phosphorylase Kinase, domain 1"/>
    <property type="match status" value="1"/>
</dbReference>
<evidence type="ECO:0000256" key="7">
    <source>
        <dbReference type="PROSITE-ProRule" id="PRU10141"/>
    </source>
</evidence>
<feature type="compositionally biased region" description="Low complexity" evidence="8">
    <location>
        <begin position="304"/>
        <end position="318"/>
    </location>
</feature>
<dbReference type="STRING" id="1428644.BIV57_16360"/>
<dbReference type="PANTHER" id="PTHR43289:SF6">
    <property type="entry name" value="SERINE_THREONINE-PROTEIN KINASE NEKL-3"/>
    <property type="match status" value="1"/>
</dbReference>
<keyword evidence="2" id="KW-0723">Serine/threonine-protein kinase</keyword>
<keyword evidence="9" id="KW-0812">Transmembrane</keyword>
<evidence type="ECO:0000256" key="8">
    <source>
        <dbReference type="SAM" id="MobiDB-lite"/>
    </source>
</evidence>
<dbReference type="PROSITE" id="PS00107">
    <property type="entry name" value="PROTEIN_KINASE_ATP"/>
    <property type="match status" value="1"/>
</dbReference>
<proteinExistence type="predicted"/>
<accession>A0A1J7C9W1</accession>
<dbReference type="GO" id="GO:0004674">
    <property type="term" value="F:protein serine/threonine kinase activity"/>
    <property type="evidence" value="ECO:0007669"/>
    <property type="project" value="UniProtKB-KW"/>
</dbReference>
<keyword evidence="4 7" id="KW-0547">Nucleotide-binding</keyword>
<keyword evidence="3" id="KW-0808">Transferase</keyword>
<evidence type="ECO:0000313" key="12">
    <source>
        <dbReference type="Proteomes" id="UP000243342"/>
    </source>
</evidence>
<dbReference type="Pfam" id="PF00069">
    <property type="entry name" value="Pkinase"/>
    <property type="match status" value="1"/>
</dbReference>
<dbReference type="InterPro" id="IPR017441">
    <property type="entry name" value="Protein_kinase_ATP_BS"/>
</dbReference>
<dbReference type="PROSITE" id="PS50011">
    <property type="entry name" value="PROTEIN_KINASE_DOM"/>
    <property type="match status" value="1"/>
</dbReference>
<gene>
    <name evidence="11" type="ORF">BIV57_16360</name>
</gene>
<keyword evidence="9" id="KW-0472">Membrane</keyword>
<evidence type="ECO:0000313" key="11">
    <source>
        <dbReference type="EMBL" id="OIV36434.1"/>
    </source>
</evidence>
<reference evidence="11 12" key="1">
    <citation type="submission" date="2016-10" db="EMBL/GenBank/DDBJ databases">
        <title>Genome sequence of Streptomyces gilvigriseus MUSC 26.</title>
        <authorList>
            <person name="Lee L.-H."/>
            <person name="Ser H.-L."/>
        </authorList>
    </citation>
    <scope>NUCLEOTIDE SEQUENCE [LARGE SCALE GENOMIC DNA]</scope>
    <source>
        <strain evidence="11 12">MUSC 26</strain>
    </source>
</reference>
<dbReference type="EC" id="2.7.11.1" evidence="1"/>
<dbReference type="InterPro" id="IPR011009">
    <property type="entry name" value="Kinase-like_dom_sf"/>
</dbReference>
<protein>
    <recommendedName>
        <fullName evidence="1">non-specific serine/threonine protein kinase</fullName>
        <ecNumber evidence="1">2.7.11.1</ecNumber>
    </recommendedName>
</protein>
<evidence type="ECO:0000256" key="2">
    <source>
        <dbReference type="ARBA" id="ARBA00022527"/>
    </source>
</evidence>
<evidence type="ECO:0000256" key="9">
    <source>
        <dbReference type="SAM" id="Phobius"/>
    </source>
</evidence>
<dbReference type="Proteomes" id="UP000243342">
    <property type="component" value="Unassembled WGS sequence"/>
</dbReference>
<organism evidence="11 12">
    <name type="scientific">Mangrovactinospora gilvigrisea</name>
    <dbReference type="NCBI Taxonomy" id="1428644"/>
    <lineage>
        <taxon>Bacteria</taxon>
        <taxon>Bacillati</taxon>
        <taxon>Actinomycetota</taxon>
        <taxon>Actinomycetes</taxon>
        <taxon>Kitasatosporales</taxon>
        <taxon>Streptomycetaceae</taxon>
        <taxon>Mangrovactinospora</taxon>
    </lineage>
</organism>
<feature type="compositionally biased region" description="Low complexity" evidence="8">
    <location>
        <begin position="358"/>
        <end position="395"/>
    </location>
</feature>
<feature type="compositionally biased region" description="Basic and acidic residues" evidence="8">
    <location>
        <begin position="260"/>
        <end position="279"/>
    </location>
</feature>
<keyword evidence="9" id="KW-1133">Transmembrane helix</keyword>
<evidence type="ECO:0000256" key="4">
    <source>
        <dbReference type="ARBA" id="ARBA00022741"/>
    </source>
</evidence>
<dbReference type="PANTHER" id="PTHR43289">
    <property type="entry name" value="MITOGEN-ACTIVATED PROTEIN KINASE KINASE KINASE 20-RELATED"/>
    <property type="match status" value="1"/>
</dbReference>
<dbReference type="EMBL" id="MLCF01000094">
    <property type="protein sequence ID" value="OIV36434.1"/>
    <property type="molecule type" value="Genomic_DNA"/>
</dbReference>
<dbReference type="CDD" id="cd14014">
    <property type="entry name" value="STKc_PknB_like"/>
    <property type="match status" value="1"/>
</dbReference>
<evidence type="ECO:0000256" key="6">
    <source>
        <dbReference type="ARBA" id="ARBA00022840"/>
    </source>
</evidence>
<evidence type="ECO:0000256" key="3">
    <source>
        <dbReference type="ARBA" id="ARBA00022679"/>
    </source>
</evidence>
<dbReference type="Gene3D" id="1.10.510.10">
    <property type="entry name" value="Transferase(Phosphotransferase) domain 1"/>
    <property type="match status" value="1"/>
</dbReference>
<feature type="binding site" evidence="7">
    <location>
        <position position="42"/>
    </location>
    <ligand>
        <name>ATP</name>
        <dbReference type="ChEBI" id="CHEBI:30616"/>
    </ligand>
</feature>
<dbReference type="PROSITE" id="PS00108">
    <property type="entry name" value="PROTEIN_KINASE_ST"/>
    <property type="match status" value="1"/>
</dbReference>
<evidence type="ECO:0000256" key="5">
    <source>
        <dbReference type="ARBA" id="ARBA00022777"/>
    </source>
</evidence>
<feature type="compositionally biased region" description="Pro residues" evidence="8">
    <location>
        <begin position="292"/>
        <end position="303"/>
    </location>
</feature>
<comment type="caution">
    <text evidence="11">The sequence shown here is derived from an EMBL/GenBank/DDBJ whole genome shotgun (WGS) entry which is preliminary data.</text>
</comment>
<dbReference type="GO" id="GO:0005524">
    <property type="term" value="F:ATP binding"/>
    <property type="evidence" value="ECO:0007669"/>
    <property type="project" value="UniProtKB-UniRule"/>
</dbReference>
<feature type="transmembrane region" description="Helical" evidence="9">
    <location>
        <begin position="326"/>
        <end position="348"/>
    </location>
</feature>
<feature type="region of interest" description="Disordered" evidence="8">
    <location>
        <begin position="354"/>
        <end position="397"/>
    </location>
</feature>
<dbReference type="SUPFAM" id="SSF56112">
    <property type="entry name" value="Protein kinase-like (PK-like)"/>
    <property type="match status" value="1"/>
</dbReference>
<evidence type="ECO:0000259" key="10">
    <source>
        <dbReference type="PROSITE" id="PS50011"/>
    </source>
</evidence>
<name>A0A1J7C9W1_9ACTN</name>
<keyword evidence="6 7" id="KW-0067">ATP-binding</keyword>
<dbReference type="InterPro" id="IPR008271">
    <property type="entry name" value="Ser/Thr_kinase_AS"/>
</dbReference>
<dbReference type="AlphaFoldDB" id="A0A1J7C9W1"/>
<feature type="region of interest" description="Disordered" evidence="8">
    <location>
        <begin position="260"/>
        <end position="320"/>
    </location>
</feature>